<sequence>MLKKNKKEKLCSFQLALPNLLKKKHYHSCMDGCILFSYFKVGYSCATNTLFDPDPGIANDIRKQRFEWLKFFKEEEFMVTKVSIYVRPVTSNTFSTVDYTLINHGIFHPIIILTTNHKKEEYRYFYCDRVVEEIRFEVLTEELEQEQLLSKACFKVVSNEISKGDGVVSDVISSQTFAQFIEQESAHGYSILSNNCIHFTYHAYCLFVTKHVLSHDTFWSGWTLRQFWSRCNQTLEQQHWDDKYYPLFRDRKTGLSLLSLDSSTPSSSSSSSPSLVHTTANFHTHSGQHLHKHIFRAMI</sequence>
<dbReference type="EMBL" id="ASPP01012040">
    <property type="protein sequence ID" value="ETO20990.1"/>
    <property type="molecule type" value="Genomic_DNA"/>
</dbReference>
<comment type="caution">
    <text evidence="1">The sequence shown here is derived from an EMBL/GenBank/DDBJ whole genome shotgun (WGS) entry which is preliminary data.</text>
</comment>
<proteinExistence type="predicted"/>
<reference evidence="1 2" key="1">
    <citation type="journal article" date="2013" name="Curr. Biol.">
        <title>The Genome of the Foraminiferan Reticulomyxa filosa.</title>
        <authorList>
            <person name="Glockner G."/>
            <person name="Hulsmann N."/>
            <person name="Schleicher M."/>
            <person name="Noegel A.A."/>
            <person name="Eichinger L."/>
            <person name="Gallinger C."/>
            <person name="Pawlowski J."/>
            <person name="Sierra R."/>
            <person name="Euteneuer U."/>
            <person name="Pillet L."/>
            <person name="Moustafa A."/>
            <person name="Platzer M."/>
            <person name="Groth M."/>
            <person name="Szafranski K."/>
            <person name="Schliwa M."/>
        </authorList>
    </citation>
    <scope>NUCLEOTIDE SEQUENCE [LARGE SCALE GENOMIC DNA]</scope>
</reference>
<evidence type="ECO:0000313" key="1">
    <source>
        <dbReference type="EMBL" id="ETO20990.1"/>
    </source>
</evidence>
<dbReference type="Proteomes" id="UP000023152">
    <property type="component" value="Unassembled WGS sequence"/>
</dbReference>
<evidence type="ECO:0000313" key="2">
    <source>
        <dbReference type="Proteomes" id="UP000023152"/>
    </source>
</evidence>
<keyword evidence="2" id="KW-1185">Reference proteome</keyword>
<gene>
    <name evidence="1" type="ORF">RFI_16215</name>
</gene>
<name>X6N3Y7_RETFI</name>
<protein>
    <recommendedName>
        <fullName evidence="3">PPPDE domain-containing protein</fullName>
    </recommendedName>
</protein>
<organism evidence="1 2">
    <name type="scientific">Reticulomyxa filosa</name>
    <dbReference type="NCBI Taxonomy" id="46433"/>
    <lineage>
        <taxon>Eukaryota</taxon>
        <taxon>Sar</taxon>
        <taxon>Rhizaria</taxon>
        <taxon>Retaria</taxon>
        <taxon>Foraminifera</taxon>
        <taxon>Monothalamids</taxon>
        <taxon>Reticulomyxidae</taxon>
        <taxon>Reticulomyxa</taxon>
    </lineage>
</organism>
<dbReference type="AlphaFoldDB" id="X6N3Y7"/>
<accession>X6N3Y7</accession>
<evidence type="ECO:0008006" key="3">
    <source>
        <dbReference type="Google" id="ProtNLM"/>
    </source>
</evidence>